<accession>A0A2Z6RYH4</accession>
<dbReference type="OrthoDB" id="2406592at2759"/>
<keyword evidence="2" id="KW-0472">Membrane</keyword>
<evidence type="ECO:0008006" key="6">
    <source>
        <dbReference type="Google" id="ProtNLM"/>
    </source>
</evidence>
<feature type="transmembrane region" description="Helical" evidence="2">
    <location>
        <begin position="113"/>
        <end position="135"/>
    </location>
</feature>
<gene>
    <name evidence="4" type="ORF">RCL2_001436700</name>
    <name evidence="3" type="ORF">RclHR1_00780014</name>
</gene>
<feature type="region of interest" description="Disordered" evidence="1">
    <location>
        <begin position="1"/>
        <end position="37"/>
    </location>
</feature>
<name>A0A2Z6RYH4_9GLOM</name>
<reference evidence="4" key="2">
    <citation type="submission" date="2019-10" db="EMBL/GenBank/DDBJ databases">
        <title>Conservation and host-specific expression of non-tandemly repeated heterogenous ribosome RNA gene in arbuscular mycorrhizal fungi.</title>
        <authorList>
            <person name="Maeda T."/>
            <person name="Kobayashi Y."/>
            <person name="Nakagawa T."/>
            <person name="Ezawa T."/>
            <person name="Yamaguchi K."/>
            <person name="Bino T."/>
            <person name="Nishimoto Y."/>
            <person name="Shigenobu S."/>
            <person name="Kawaguchi M."/>
        </authorList>
    </citation>
    <scope>NUCLEOTIDE SEQUENCE</scope>
    <source>
        <strain evidence="4">HR1</strain>
    </source>
</reference>
<evidence type="ECO:0000313" key="3">
    <source>
        <dbReference type="EMBL" id="GBC07934.1"/>
    </source>
</evidence>
<reference evidence="3 5" key="1">
    <citation type="submission" date="2017-11" db="EMBL/GenBank/DDBJ databases">
        <title>The genome of Rhizophagus clarus HR1 reveals common genetic basis of auxotrophy among arbuscular mycorrhizal fungi.</title>
        <authorList>
            <person name="Kobayashi Y."/>
        </authorList>
    </citation>
    <scope>NUCLEOTIDE SEQUENCE [LARGE SCALE GENOMIC DNA]</scope>
    <source>
        <strain evidence="3 5">HR1</strain>
    </source>
</reference>
<dbReference type="EMBL" id="BLAL01000165">
    <property type="protein sequence ID" value="GES87369.1"/>
    <property type="molecule type" value="Genomic_DNA"/>
</dbReference>
<keyword evidence="2" id="KW-0812">Transmembrane</keyword>
<comment type="caution">
    <text evidence="3">The sequence shown here is derived from an EMBL/GenBank/DDBJ whole genome shotgun (WGS) entry which is preliminary data.</text>
</comment>
<protein>
    <recommendedName>
        <fullName evidence="6">Mid2 domain-containing protein</fullName>
    </recommendedName>
</protein>
<organism evidence="3 5">
    <name type="scientific">Rhizophagus clarus</name>
    <dbReference type="NCBI Taxonomy" id="94130"/>
    <lineage>
        <taxon>Eukaryota</taxon>
        <taxon>Fungi</taxon>
        <taxon>Fungi incertae sedis</taxon>
        <taxon>Mucoromycota</taxon>
        <taxon>Glomeromycotina</taxon>
        <taxon>Glomeromycetes</taxon>
        <taxon>Glomerales</taxon>
        <taxon>Glomeraceae</taxon>
        <taxon>Rhizophagus</taxon>
    </lineage>
</organism>
<evidence type="ECO:0000313" key="5">
    <source>
        <dbReference type="Proteomes" id="UP000247702"/>
    </source>
</evidence>
<keyword evidence="5" id="KW-1185">Reference proteome</keyword>
<dbReference type="AlphaFoldDB" id="A0A2Z6RYH4"/>
<evidence type="ECO:0000313" key="4">
    <source>
        <dbReference type="EMBL" id="GES87369.1"/>
    </source>
</evidence>
<feature type="compositionally biased region" description="Pro residues" evidence="1">
    <location>
        <begin position="189"/>
        <end position="199"/>
    </location>
</feature>
<feature type="region of interest" description="Disordered" evidence="1">
    <location>
        <begin position="251"/>
        <end position="273"/>
    </location>
</feature>
<keyword evidence="2" id="KW-1133">Transmembrane helix</keyword>
<proteinExistence type="predicted"/>
<feature type="compositionally biased region" description="Low complexity" evidence="1">
    <location>
        <begin position="257"/>
        <end position="273"/>
    </location>
</feature>
<feature type="region of interest" description="Disordered" evidence="1">
    <location>
        <begin position="185"/>
        <end position="213"/>
    </location>
</feature>
<dbReference type="Proteomes" id="UP000247702">
    <property type="component" value="Unassembled WGS sequence"/>
</dbReference>
<dbReference type="EMBL" id="BEXD01004181">
    <property type="protein sequence ID" value="GBC07934.1"/>
    <property type="molecule type" value="Genomic_DNA"/>
</dbReference>
<evidence type="ECO:0000256" key="1">
    <source>
        <dbReference type="SAM" id="MobiDB-lite"/>
    </source>
</evidence>
<dbReference type="Proteomes" id="UP000615446">
    <property type="component" value="Unassembled WGS sequence"/>
</dbReference>
<evidence type="ECO:0000256" key="2">
    <source>
        <dbReference type="SAM" id="Phobius"/>
    </source>
</evidence>
<sequence length="273" mass="29565">MSGKGGGVGDQDQVSKPLEPAHPTTIPLPIEPPHPSGVPIPTLPFIPISPTTSINPFTTPPVTVGSAVTSTRIVTITEKNQSTVTPRKTATITSTISVSNTHEGENNNNSGNIAGIIFGIMVGLVIIGGTIVIVIRRKFSKNKGNKKNHPKSPSVGENVHITVPTTEVPEIIINDQISRRNMLHFHPQFPLPPPRPPLPQNRLPQHSPQNPPIALYRNSISTSSIRNYSPDPGRTAYTGNYYQKYMQVQLQNATDVSSSRSEQSQFSSTEIPE</sequence>